<dbReference type="EMBL" id="KN831768">
    <property type="protein sequence ID" value="KIM49760.1"/>
    <property type="molecule type" value="Genomic_DNA"/>
</dbReference>
<evidence type="ECO:0000313" key="1">
    <source>
        <dbReference type="EMBL" id="KIM49760.1"/>
    </source>
</evidence>
<protein>
    <submittedName>
        <fullName evidence="1">Uncharacterized protein</fullName>
    </submittedName>
</protein>
<accession>A0A0C3CM40</accession>
<keyword evidence="2" id="KW-1185">Reference proteome</keyword>
<organism evidence="1 2">
    <name type="scientific">Hebeloma cylindrosporum</name>
    <dbReference type="NCBI Taxonomy" id="76867"/>
    <lineage>
        <taxon>Eukaryota</taxon>
        <taxon>Fungi</taxon>
        <taxon>Dikarya</taxon>
        <taxon>Basidiomycota</taxon>
        <taxon>Agaricomycotina</taxon>
        <taxon>Agaricomycetes</taxon>
        <taxon>Agaricomycetidae</taxon>
        <taxon>Agaricales</taxon>
        <taxon>Agaricineae</taxon>
        <taxon>Hymenogastraceae</taxon>
        <taxon>Hebeloma</taxon>
    </lineage>
</organism>
<dbReference type="HOGENOM" id="CLU_2961012_0_0_1"/>
<reference evidence="2" key="2">
    <citation type="submission" date="2015-01" db="EMBL/GenBank/DDBJ databases">
        <title>Evolutionary Origins and Diversification of the Mycorrhizal Mutualists.</title>
        <authorList>
            <consortium name="DOE Joint Genome Institute"/>
            <consortium name="Mycorrhizal Genomics Consortium"/>
            <person name="Kohler A."/>
            <person name="Kuo A."/>
            <person name="Nagy L.G."/>
            <person name="Floudas D."/>
            <person name="Copeland A."/>
            <person name="Barry K.W."/>
            <person name="Cichocki N."/>
            <person name="Veneault-Fourrey C."/>
            <person name="LaButti K."/>
            <person name="Lindquist E.A."/>
            <person name="Lipzen A."/>
            <person name="Lundell T."/>
            <person name="Morin E."/>
            <person name="Murat C."/>
            <person name="Riley R."/>
            <person name="Ohm R."/>
            <person name="Sun H."/>
            <person name="Tunlid A."/>
            <person name="Henrissat B."/>
            <person name="Grigoriev I.V."/>
            <person name="Hibbett D.S."/>
            <person name="Martin F."/>
        </authorList>
    </citation>
    <scope>NUCLEOTIDE SEQUENCE [LARGE SCALE GENOMIC DNA]</scope>
    <source>
        <strain evidence="2">h7</strain>
    </source>
</reference>
<dbReference type="Proteomes" id="UP000053424">
    <property type="component" value="Unassembled WGS sequence"/>
</dbReference>
<gene>
    <name evidence="1" type="ORF">M413DRAFT_438898</name>
</gene>
<dbReference type="AlphaFoldDB" id="A0A0C3CM40"/>
<proteinExistence type="predicted"/>
<evidence type="ECO:0000313" key="2">
    <source>
        <dbReference type="Proteomes" id="UP000053424"/>
    </source>
</evidence>
<sequence>MTEGEAHSPMIFFTTQSTALPTRKSSSPCLTWLRVFYPTASKISFNDVSDEDWFIDYRE</sequence>
<reference evidence="1 2" key="1">
    <citation type="submission" date="2014-04" db="EMBL/GenBank/DDBJ databases">
        <authorList>
            <consortium name="DOE Joint Genome Institute"/>
            <person name="Kuo A."/>
            <person name="Gay G."/>
            <person name="Dore J."/>
            <person name="Kohler A."/>
            <person name="Nagy L.G."/>
            <person name="Floudas D."/>
            <person name="Copeland A."/>
            <person name="Barry K.W."/>
            <person name="Cichocki N."/>
            <person name="Veneault-Fourrey C."/>
            <person name="LaButti K."/>
            <person name="Lindquist E.A."/>
            <person name="Lipzen A."/>
            <person name="Lundell T."/>
            <person name="Morin E."/>
            <person name="Murat C."/>
            <person name="Sun H."/>
            <person name="Tunlid A."/>
            <person name="Henrissat B."/>
            <person name="Grigoriev I.V."/>
            <person name="Hibbett D.S."/>
            <person name="Martin F."/>
            <person name="Nordberg H.P."/>
            <person name="Cantor M.N."/>
            <person name="Hua S.X."/>
        </authorList>
    </citation>
    <scope>NUCLEOTIDE SEQUENCE [LARGE SCALE GENOMIC DNA]</scope>
    <source>
        <strain evidence="2">h7</strain>
    </source>
</reference>
<name>A0A0C3CM40_HEBCY</name>